<dbReference type="InParanoid" id="D8PMW7"/>
<protein>
    <submittedName>
        <fullName evidence="2">Uncharacterized protein</fullName>
    </submittedName>
</protein>
<dbReference type="KEGG" id="scm:SCHCO_02244413"/>
<dbReference type="Proteomes" id="UP000007431">
    <property type="component" value="Unassembled WGS sequence"/>
</dbReference>
<name>D8PMW7_SCHCM</name>
<gene>
    <name evidence="2" type="ORF">SCHCODRAFT_230306</name>
</gene>
<keyword evidence="3" id="KW-1185">Reference proteome</keyword>
<dbReference type="RefSeq" id="XP_003037741.1">
    <property type="nucleotide sequence ID" value="XM_003037695.1"/>
</dbReference>
<dbReference type="GeneID" id="9594973"/>
<dbReference type="VEuPathDB" id="FungiDB:SCHCODRAFT_02244413"/>
<dbReference type="AlphaFoldDB" id="D8PMW7"/>
<evidence type="ECO:0000313" key="3">
    <source>
        <dbReference type="Proteomes" id="UP000007431"/>
    </source>
</evidence>
<accession>D8PMW7</accession>
<proteinExistence type="predicted"/>
<sequence length="236" mass="27232">MPYSQYPNIGLPGHPLPTAPKSSAPTISHDTPGFGCDSWNVYKHPGTKKIYYYEPHRHIITSDIINDVNLRVRVRIAMQAAQDGIRRWQPDLPDHIKHLEGCDVLVNNGVPRIILAWERQERYDFLSYVPGSHDTRVVMKQTKLDFWATVEMYPCHRDLPKGAESTVVEGLKLQRSSLASAVLDHDSRVMDCWKGYNDLVRQIPPPLQSPEWWRVKHLLAYHVAYLSKIWYGVQKL</sequence>
<evidence type="ECO:0000256" key="1">
    <source>
        <dbReference type="SAM" id="MobiDB-lite"/>
    </source>
</evidence>
<reference evidence="2 3" key="1">
    <citation type="journal article" date="2010" name="Nat. Biotechnol.">
        <title>Genome sequence of the model mushroom Schizophyllum commune.</title>
        <authorList>
            <person name="Ohm R.A."/>
            <person name="de Jong J.F."/>
            <person name="Lugones L.G."/>
            <person name="Aerts A."/>
            <person name="Kothe E."/>
            <person name="Stajich J.E."/>
            <person name="de Vries R.P."/>
            <person name="Record E."/>
            <person name="Levasseur A."/>
            <person name="Baker S.E."/>
            <person name="Bartholomew K.A."/>
            <person name="Coutinho P.M."/>
            <person name="Erdmann S."/>
            <person name="Fowler T.J."/>
            <person name="Gathman A.C."/>
            <person name="Lombard V."/>
            <person name="Henrissat B."/>
            <person name="Knabe N."/>
            <person name="Kuees U."/>
            <person name="Lilly W.W."/>
            <person name="Lindquist E."/>
            <person name="Lucas S."/>
            <person name="Magnuson J.K."/>
            <person name="Piumi F."/>
            <person name="Raudaskoski M."/>
            <person name="Salamov A."/>
            <person name="Schmutz J."/>
            <person name="Schwarze F.W.M.R."/>
            <person name="vanKuyk P.A."/>
            <person name="Horton J.S."/>
            <person name="Grigoriev I.V."/>
            <person name="Woesten H.A.B."/>
        </authorList>
    </citation>
    <scope>NUCLEOTIDE SEQUENCE [LARGE SCALE GENOMIC DNA]</scope>
    <source>
        <strain evidence="3">H4-8 / FGSC 9210</strain>
    </source>
</reference>
<feature type="region of interest" description="Disordered" evidence="1">
    <location>
        <begin position="1"/>
        <end position="26"/>
    </location>
</feature>
<dbReference type="OrthoDB" id="10328514at2759"/>
<dbReference type="HOGENOM" id="CLU_1175997_0_0_1"/>
<evidence type="ECO:0000313" key="2">
    <source>
        <dbReference type="EMBL" id="EFJ02839.1"/>
    </source>
</evidence>
<organism evidence="3">
    <name type="scientific">Schizophyllum commune (strain H4-8 / FGSC 9210)</name>
    <name type="common">Split gill fungus</name>
    <dbReference type="NCBI Taxonomy" id="578458"/>
    <lineage>
        <taxon>Eukaryota</taxon>
        <taxon>Fungi</taxon>
        <taxon>Dikarya</taxon>
        <taxon>Basidiomycota</taxon>
        <taxon>Agaricomycotina</taxon>
        <taxon>Agaricomycetes</taxon>
        <taxon>Agaricomycetidae</taxon>
        <taxon>Agaricales</taxon>
        <taxon>Schizophyllaceae</taxon>
        <taxon>Schizophyllum</taxon>
    </lineage>
</organism>
<dbReference type="EMBL" id="GL377302">
    <property type="protein sequence ID" value="EFJ02839.1"/>
    <property type="molecule type" value="Genomic_DNA"/>
</dbReference>